<evidence type="ECO:0000256" key="2">
    <source>
        <dbReference type="SAM" id="SignalP"/>
    </source>
</evidence>
<dbReference type="PIRSF" id="PIRSF006470">
    <property type="entry name" value="DctB"/>
    <property type="match status" value="1"/>
</dbReference>
<dbReference type="OrthoDB" id="9815946at2"/>
<dbReference type="InterPro" id="IPR038404">
    <property type="entry name" value="TRAP_DctP_sf"/>
</dbReference>
<dbReference type="PANTHER" id="PTHR33376">
    <property type="match status" value="1"/>
</dbReference>
<evidence type="ECO:0000256" key="1">
    <source>
        <dbReference type="ARBA" id="ARBA00022729"/>
    </source>
</evidence>
<feature type="signal peptide" evidence="2">
    <location>
        <begin position="1"/>
        <end position="23"/>
    </location>
</feature>
<protein>
    <submittedName>
        <fullName evidence="3">TRAP transporter substrate-binding protein</fullName>
    </submittedName>
</protein>
<gene>
    <name evidence="3" type="ORF">E1293_15340</name>
</gene>
<keyword evidence="1 2" id="KW-0732">Signal</keyword>
<reference evidence="3 4" key="1">
    <citation type="submission" date="2019-03" db="EMBL/GenBank/DDBJ databases">
        <title>Draft genome sequences of novel Actinobacteria.</title>
        <authorList>
            <person name="Sahin N."/>
            <person name="Ay H."/>
            <person name="Saygin H."/>
        </authorList>
    </citation>
    <scope>NUCLEOTIDE SEQUENCE [LARGE SCALE GENOMIC DNA]</scope>
    <source>
        <strain evidence="3 4">DSM 45941</strain>
    </source>
</reference>
<evidence type="ECO:0000313" key="3">
    <source>
        <dbReference type="EMBL" id="TDD83080.1"/>
    </source>
</evidence>
<dbReference type="GO" id="GO:0030288">
    <property type="term" value="C:outer membrane-bounded periplasmic space"/>
    <property type="evidence" value="ECO:0007669"/>
    <property type="project" value="InterPro"/>
</dbReference>
<dbReference type="GO" id="GO:0055085">
    <property type="term" value="P:transmembrane transport"/>
    <property type="evidence" value="ECO:0007669"/>
    <property type="project" value="InterPro"/>
</dbReference>
<name>A0A4R5BE32_9ACTN</name>
<dbReference type="Proteomes" id="UP000295578">
    <property type="component" value="Unassembled WGS sequence"/>
</dbReference>
<dbReference type="InterPro" id="IPR018389">
    <property type="entry name" value="DctP_fam"/>
</dbReference>
<proteinExistence type="predicted"/>
<comment type="caution">
    <text evidence="3">The sequence shown here is derived from an EMBL/GenBank/DDBJ whole genome shotgun (WGS) entry which is preliminary data.</text>
</comment>
<dbReference type="PANTHER" id="PTHR33376:SF2">
    <property type="entry name" value="DICARBOXYLATE-BINDING PERIPLASMIC PROTEIN"/>
    <property type="match status" value="1"/>
</dbReference>
<dbReference type="InterPro" id="IPR004682">
    <property type="entry name" value="TRAP_DctP"/>
</dbReference>
<dbReference type="Pfam" id="PF03480">
    <property type="entry name" value="DctP"/>
    <property type="match status" value="1"/>
</dbReference>
<dbReference type="EMBL" id="SMKY01000058">
    <property type="protein sequence ID" value="TDD83080.1"/>
    <property type="molecule type" value="Genomic_DNA"/>
</dbReference>
<sequence>MRRRGFLAAGLVGLGAVAAPAAAGLRTSLGGGALRVGDTVDEHNPEVVSEKYFLTRLNALTGGKLTGHVYPNGVLGSHDRMNEQLRNGTLEVAKSSMANLEVYDRRLGIFALPYAFTDRTSLYAAQDGELGKRLGAILERKGLRLLGWFDSGERNIYNTKRPLHEPGDIRGLKIRVQSNQIMIDTFNTLGAQATPVETNQIYSALQQGVVDAAENSLTFYVQQHHNEVAKYYSYTRHFYSVDPLLVSDQWFRSQSASHQDAILRAGHEAQQHERELWVRSDAEYLKTAQGSGSHVNEADTEAFRRAVAGVYTRHKATFGSLLQLTDWR</sequence>
<dbReference type="AlphaFoldDB" id="A0A4R5BE32"/>
<dbReference type="Gene3D" id="3.40.190.170">
    <property type="entry name" value="Bacterial extracellular solute-binding protein, family 7"/>
    <property type="match status" value="1"/>
</dbReference>
<dbReference type="NCBIfam" id="TIGR00787">
    <property type="entry name" value="dctP"/>
    <property type="match status" value="1"/>
</dbReference>
<dbReference type="NCBIfam" id="NF037995">
    <property type="entry name" value="TRAP_S1"/>
    <property type="match status" value="1"/>
</dbReference>
<dbReference type="GO" id="GO:0030246">
    <property type="term" value="F:carbohydrate binding"/>
    <property type="evidence" value="ECO:0007669"/>
    <property type="project" value="TreeGrafter"/>
</dbReference>
<feature type="chain" id="PRO_5038509168" evidence="2">
    <location>
        <begin position="24"/>
        <end position="328"/>
    </location>
</feature>
<evidence type="ECO:0000313" key="4">
    <source>
        <dbReference type="Proteomes" id="UP000295578"/>
    </source>
</evidence>
<keyword evidence="4" id="KW-1185">Reference proteome</keyword>
<accession>A0A4R5BE32</accession>
<dbReference type="CDD" id="cd13671">
    <property type="entry name" value="PBP2_TRAP_SBP_like_3"/>
    <property type="match status" value="1"/>
</dbReference>
<organism evidence="3 4">
    <name type="scientific">Actinomadura darangshiensis</name>
    <dbReference type="NCBI Taxonomy" id="705336"/>
    <lineage>
        <taxon>Bacteria</taxon>
        <taxon>Bacillati</taxon>
        <taxon>Actinomycetota</taxon>
        <taxon>Actinomycetes</taxon>
        <taxon>Streptosporangiales</taxon>
        <taxon>Thermomonosporaceae</taxon>
        <taxon>Actinomadura</taxon>
    </lineage>
</organism>